<gene>
    <name evidence="2" type="ORF">PSQ19_12675</name>
</gene>
<dbReference type="Gene3D" id="3.40.50.300">
    <property type="entry name" value="P-loop containing nucleotide triphosphate hydrolases"/>
    <property type="match status" value="1"/>
</dbReference>
<keyword evidence="3" id="KW-1185">Reference proteome</keyword>
<sequence length="129" mass="13941">MSQDIYLQDATLRDNLAYGLDGVSDDEMRDALSKAGLDALVRQLPEGLATMVGQRGKRFSGGERQRIAIARAVLRDRPLLILDEATSHLDAHLEKGILNAIERIAVGKALLIVGSPKVGNRAGEPRNNA</sequence>
<dbReference type="PANTHER" id="PTHR24221">
    <property type="entry name" value="ATP-BINDING CASSETTE SUB-FAMILY B"/>
    <property type="match status" value="1"/>
</dbReference>
<dbReference type="GO" id="GO:0005524">
    <property type="term" value="F:ATP binding"/>
    <property type="evidence" value="ECO:0007669"/>
    <property type="project" value="UniProtKB-KW"/>
</dbReference>
<proteinExistence type="predicted"/>
<keyword evidence="2" id="KW-0547">Nucleotide-binding</keyword>
<organism evidence="2 3">
    <name type="scientific">Devosia algicola</name>
    <dbReference type="NCBI Taxonomy" id="3026418"/>
    <lineage>
        <taxon>Bacteria</taxon>
        <taxon>Pseudomonadati</taxon>
        <taxon>Pseudomonadota</taxon>
        <taxon>Alphaproteobacteria</taxon>
        <taxon>Hyphomicrobiales</taxon>
        <taxon>Devosiaceae</taxon>
        <taxon>Devosia</taxon>
    </lineage>
</organism>
<dbReference type="SUPFAM" id="SSF52540">
    <property type="entry name" value="P-loop containing nucleoside triphosphate hydrolases"/>
    <property type="match status" value="1"/>
</dbReference>
<dbReference type="PANTHER" id="PTHR24221:SF654">
    <property type="entry name" value="ATP-BINDING CASSETTE SUB-FAMILY B MEMBER 6"/>
    <property type="match status" value="1"/>
</dbReference>
<dbReference type="RefSeq" id="WP_282218031.1">
    <property type="nucleotide sequence ID" value="NZ_CP118246.1"/>
</dbReference>
<keyword evidence="2" id="KW-0067">ATP-binding</keyword>
<dbReference type="InterPro" id="IPR003439">
    <property type="entry name" value="ABC_transporter-like_ATP-bd"/>
</dbReference>
<protein>
    <submittedName>
        <fullName evidence="2">ATP-binding cassette domain-containing protein</fullName>
    </submittedName>
</protein>
<dbReference type="InterPro" id="IPR039421">
    <property type="entry name" value="Type_1_exporter"/>
</dbReference>
<dbReference type="InterPro" id="IPR027417">
    <property type="entry name" value="P-loop_NTPase"/>
</dbReference>
<name>A0ABY7YK45_9HYPH</name>
<reference evidence="2 3" key="1">
    <citation type="submission" date="2023-02" db="EMBL/GenBank/DDBJ databases">
        <title>Devosia algicola sp. nov., isolated from the phycosphere of marine algae.</title>
        <authorList>
            <person name="Kim J.M."/>
            <person name="Lee J.K."/>
            <person name="Choi B.J."/>
            <person name="Bayburt H."/>
            <person name="Jeon C.O."/>
        </authorList>
    </citation>
    <scope>NUCLEOTIDE SEQUENCE [LARGE SCALE GENOMIC DNA]</scope>
    <source>
        <strain evidence="2 3">G20-9</strain>
    </source>
</reference>
<accession>A0ABY7YK45</accession>
<feature type="domain" description="ABC transporter" evidence="1">
    <location>
        <begin position="8"/>
        <end position="87"/>
    </location>
</feature>
<dbReference type="Proteomes" id="UP001220530">
    <property type="component" value="Chromosome"/>
</dbReference>
<evidence type="ECO:0000259" key="1">
    <source>
        <dbReference type="Pfam" id="PF00005"/>
    </source>
</evidence>
<dbReference type="EMBL" id="CP118246">
    <property type="protein sequence ID" value="WDR01621.1"/>
    <property type="molecule type" value="Genomic_DNA"/>
</dbReference>
<evidence type="ECO:0000313" key="3">
    <source>
        <dbReference type="Proteomes" id="UP001220530"/>
    </source>
</evidence>
<dbReference type="Pfam" id="PF00005">
    <property type="entry name" value="ABC_tran"/>
    <property type="match status" value="1"/>
</dbReference>
<evidence type="ECO:0000313" key="2">
    <source>
        <dbReference type="EMBL" id="WDR01621.1"/>
    </source>
</evidence>